<comment type="caution">
    <text evidence="2">The sequence shown here is derived from an EMBL/GenBank/DDBJ whole genome shotgun (WGS) entry which is preliminary data.</text>
</comment>
<dbReference type="Proteomes" id="UP000023067">
    <property type="component" value="Unassembled WGS sequence"/>
</dbReference>
<evidence type="ECO:0000313" key="2">
    <source>
        <dbReference type="EMBL" id="EWS81794.1"/>
    </source>
</evidence>
<protein>
    <submittedName>
        <fullName evidence="2">Uncharacterized protein</fullName>
    </submittedName>
</protein>
<feature type="transmembrane region" description="Helical" evidence="1">
    <location>
        <begin position="20"/>
        <end position="40"/>
    </location>
</feature>
<dbReference type="RefSeq" id="WP_038371547.1">
    <property type="nucleotide sequence ID" value="NZ_BAAAOW010000004.1"/>
</dbReference>
<sequence>MAQPTDPAPRPAPLRVPASAWLRPALLLVGGLLLAALLLAVDQRVAALAMALFALLMGYWTSPLRSGQHTPLASALAARGPGDSVILWAPGDPLSARLQTAVRSTRTDVTWVNVYRDAEAAQLLAEHGGREALPLVLLGDGTEVRRASVGAFLDASAAAQEAAGRSDSDGPDPA</sequence>
<dbReference type="HOGENOM" id="CLU_1591829_0_0_11"/>
<dbReference type="eggNOG" id="ENOG5031DXU">
    <property type="taxonomic scope" value="Bacteria"/>
</dbReference>
<feature type="transmembrane region" description="Helical" evidence="1">
    <location>
        <begin position="45"/>
        <end position="62"/>
    </location>
</feature>
<reference evidence="2 3" key="1">
    <citation type="submission" date="2014-02" db="EMBL/GenBank/DDBJ databases">
        <title>Genome sequence of Brachybacterium phenoliresistens strain W13A50.</title>
        <authorList>
            <person name="Wang X."/>
        </authorList>
    </citation>
    <scope>NUCLEOTIDE SEQUENCE [LARGE SCALE GENOMIC DNA]</scope>
    <source>
        <strain evidence="2 3">W13A50</strain>
    </source>
</reference>
<keyword evidence="3" id="KW-1185">Reference proteome</keyword>
<dbReference type="AlphaFoldDB" id="Z9JUB2"/>
<organism evidence="2 3">
    <name type="scientific">Brachybacterium phenoliresistens</name>
    <dbReference type="NCBI Taxonomy" id="396014"/>
    <lineage>
        <taxon>Bacteria</taxon>
        <taxon>Bacillati</taxon>
        <taxon>Actinomycetota</taxon>
        <taxon>Actinomycetes</taxon>
        <taxon>Micrococcales</taxon>
        <taxon>Dermabacteraceae</taxon>
        <taxon>Brachybacterium</taxon>
    </lineage>
</organism>
<dbReference type="PATRIC" id="fig|396014.3.peg.1322"/>
<accession>Z9JUB2</accession>
<name>Z9JUB2_9MICO</name>
<dbReference type="STRING" id="396014.BF93_14875"/>
<gene>
    <name evidence="2" type="ORF">BF93_14875</name>
</gene>
<proteinExistence type="predicted"/>
<dbReference type="OrthoDB" id="8991911at2"/>
<keyword evidence="1" id="KW-0812">Transmembrane</keyword>
<evidence type="ECO:0000256" key="1">
    <source>
        <dbReference type="SAM" id="Phobius"/>
    </source>
</evidence>
<evidence type="ECO:0000313" key="3">
    <source>
        <dbReference type="Proteomes" id="UP000023067"/>
    </source>
</evidence>
<dbReference type="EMBL" id="JDYK01000005">
    <property type="protein sequence ID" value="EWS81794.1"/>
    <property type="molecule type" value="Genomic_DNA"/>
</dbReference>
<keyword evidence="1" id="KW-0472">Membrane</keyword>
<keyword evidence="1" id="KW-1133">Transmembrane helix</keyword>